<evidence type="ECO:0000256" key="1">
    <source>
        <dbReference type="SAM" id="MobiDB-lite"/>
    </source>
</evidence>
<evidence type="ECO:0008006" key="4">
    <source>
        <dbReference type="Google" id="ProtNLM"/>
    </source>
</evidence>
<proteinExistence type="predicted"/>
<accession>A0A7S0BGH9</accession>
<organism evidence="3">
    <name type="scientific">Rhodosorus marinus</name>
    <dbReference type="NCBI Taxonomy" id="101924"/>
    <lineage>
        <taxon>Eukaryota</taxon>
        <taxon>Rhodophyta</taxon>
        <taxon>Stylonematophyceae</taxon>
        <taxon>Stylonematales</taxon>
        <taxon>Stylonemataceae</taxon>
        <taxon>Rhodosorus</taxon>
    </lineage>
</organism>
<feature type="signal peptide" evidence="2">
    <location>
        <begin position="1"/>
        <end position="20"/>
    </location>
</feature>
<gene>
    <name evidence="3" type="ORF">RMAR0315_LOCUS2414</name>
</gene>
<dbReference type="AlphaFoldDB" id="A0A7S0BGH9"/>
<feature type="region of interest" description="Disordered" evidence="1">
    <location>
        <begin position="77"/>
        <end position="114"/>
    </location>
</feature>
<name>A0A7S0BGH9_9RHOD</name>
<sequence>MSLFLCFRVVLFLLVPDSSADLHSEVNRVIFFYFLIRYQLVKNFVVLPLRRWSSGVSGHAKSPELGSSLLLQLRQSLQSRRPASKQGKRPEVQNKSKRLEHSYVPWSRVVRSTS</sequence>
<keyword evidence="2" id="KW-0732">Signal</keyword>
<protein>
    <recommendedName>
        <fullName evidence="4">Secreted protein</fullName>
    </recommendedName>
</protein>
<evidence type="ECO:0000256" key="2">
    <source>
        <dbReference type="SAM" id="SignalP"/>
    </source>
</evidence>
<feature type="compositionally biased region" description="Basic and acidic residues" evidence="1">
    <location>
        <begin position="88"/>
        <end position="101"/>
    </location>
</feature>
<reference evidence="3" key="1">
    <citation type="submission" date="2021-01" db="EMBL/GenBank/DDBJ databases">
        <authorList>
            <person name="Corre E."/>
            <person name="Pelletier E."/>
            <person name="Niang G."/>
            <person name="Scheremetjew M."/>
            <person name="Finn R."/>
            <person name="Kale V."/>
            <person name="Holt S."/>
            <person name="Cochrane G."/>
            <person name="Meng A."/>
            <person name="Brown T."/>
            <person name="Cohen L."/>
        </authorList>
    </citation>
    <scope>NUCLEOTIDE SEQUENCE</scope>
    <source>
        <strain evidence="3">UTEX LB 2760</strain>
    </source>
</reference>
<feature type="chain" id="PRO_5031527634" description="Secreted protein" evidence="2">
    <location>
        <begin position="21"/>
        <end position="114"/>
    </location>
</feature>
<dbReference type="EMBL" id="HBEK01004376">
    <property type="protein sequence ID" value="CAD8392439.1"/>
    <property type="molecule type" value="Transcribed_RNA"/>
</dbReference>
<evidence type="ECO:0000313" key="3">
    <source>
        <dbReference type="EMBL" id="CAD8392439.1"/>
    </source>
</evidence>